<evidence type="ECO:0000256" key="1">
    <source>
        <dbReference type="SAM" id="Coils"/>
    </source>
</evidence>
<evidence type="ECO:0000313" key="3">
    <source>
        <dbReference type="Proteomes" id="UP000633205"/>
    </source>
</evidence>
<name>A0A917DCU8_9MICO</name>
<reference evidence="2" key="1">
    <citation type="journal article" date="2014" name="Int. J. Syst. Evol. Microbiol.">
        <title>Complete genome sequence of Corynebacterium casei LMG S-19264T (=DSM 44701T), isolated from a smear-ripened cheese.</title>
        <authorList>
            <consortium name="US DOE Joint Genome Institute (JGI-PGF)"/>
            <person name="Walter F."/>
            <person name="Albersmeier A."/>
            <person name="Kalinowski J."/>
            <person name="Ruckert C."/>
        </authorList>
    </citation>
    <scope>NUCLEOTIDE SEQUENCE</scope>
    <source>
        <strain evidence="2">CGMCC 1.15152</strain>
    </source>
</reference>
<feature type="coiled-coil region" evidence="1">
    <location>
        <begin position="13"/>
        <end position="40"/>
    </location>
</feature>
<keyword evidence="3" id="KW-1185">Reference proteome</keyword>
<gene>
    <name evidence="2" type="ORF">GCM10010915_03550</name>
</gene>
<dbReference type="Proteomes" id="UP000633205">
    <property type="component" value="Unassembled WGS sequence"/>
</dbReference>
<protein>
    <submittedName>
        <fullName evidence="2">Uncharacterized protein</fullName>
    </submittedName>
</protein>
<accession>A0A917DCU8</accession>
<evidence type="ECO:0000313" key="2">
    <source>
        <dbReference type="EMBL" id="GGD26811.1"/>
    </source>
</evidence>
<proteinExistence type="predicted"/>
<keyword evidence="1" id="KW-0175">Coiled coil</keyword>
<sequence>MCPRRGWVDARLDLDERSELERLRREVQELRMDNEFLGKNGRLLRIEEEAASSAGPSCVWEAIWRRYRGERTASRGFAAAQRKNGLPNARALTRAIPFCWRERQSPVSDGGVRAIRAGAAAR</sequence>
<dbReference type="AlphaFoldDB" id="A0A917DCU8"/>
<organism evidence="2 3">
    <name type="scientific">Microbacterium faecale</name>
    <dbReference type="NCBI Taxonomy" id="1804630"/>
    <lineage>
        <taxon>Bacteria</taxon>
        <taxon>Bacillati</taxon>
        <taxon>Actinomycetota</taxon>
        <taxon>Actinomycetes</taxon>
        <taxon>Micrococcales</taxon>
        <taxon>Microbacteriaceae</taxon>
        <taxon>Microbacterium</taxon>
    </lineage>
</organism>
<reference evidence="2" key="2">
    <citation type="submission" date="2020-09" db="EMBL/GenBank/DDBJ databases">
        <authorList>
            <person name="Sun Q."/>
            <person name="Zhou Y."/>
        </authorList>
    </citation>
    <scope>NUCLEOTIDE SEQUENCE</scope>
    <source>
        <strain evidence="2">CGMCC 1.15152</strain>
    </source>
</reference>
<dbReference type="EMBL" id="BMHO01000001">
    <property type="protein sequence ID" value="GGD26811.1"/>
    <property type="molecule type" value="Genomic_DNA"/>
</dbReference>
<comment type="caution">
    <text evidence="2">The sequence shown here is derived from an EMBL/GenBank/DDBJ whole genome shotgun (WGS) entry which is preliminary data.</text>
</comment>